<feature type="compositionally biased region" description="Low complexity" evidence="2">
    <location>
        <begin position="206"/>
        <end position="224"/>
    </location>
</feature>
<proteinExistence type="predicted"/>
<feature type="compositionally biased region" description="Low complexity" evidence="2">
    <location>
        <begin position="232"/>
        <end position="243"/>
    </location>
</feature>
<comment type="caution">
    <text evidence="4">The sequence shown here is derived from an EMBL/GenBank/DDBJ whole genome shotgun (WGS) entry which is preliminary data.</text>
</comment>
<evidence type="ECO:0000256" key="2">
    <source>
        <dbReference type="SAM" id="MobiDB-lite"/>
    </source>
</evidence>
<sequence>MQRYCSSAGRSVIRKRWFSSSNNAKIVASVLFERLPVVVPKIDPTVYAFQEFSFRWRQQYRREYPESFLKKSDTSLGVVVQGSGPGFSSIAGAQGSGQGFSFGSGIQGLGPGFSFGTNNGGPFFWSFNGPEADKCLATLRNTPGCIQEILGSLFKIPFQFNGPIGPPFHSIGPQCCKVVRDIEDNCWPKIFPISPLFPLTLKEHCSSQGQGQGSDQAPAEQQPSDSPPSPPQQDSNPLPSTPTSSPPPPQPFAYSFSFGNKGN</sequence>
<evidence type="ECO:0000313" key="4">
    <source>
        <dbReference type="EMBL" id="PHT75495.1"/>
    </source>
</evidence>
<dbReference type="Proteomes" id="UP000222542">
    <property type="component" value="Unassembled WGS sequence"/>
</dbReference>
<evidence type="ECO:0000259" key="3">
    <source>
        <dbReference type="Pfam" id="PF05617"/>
    </source>
</evidence>
<dbReference type="Gramene" id="PHT75495">
    <property type="protein sequence ID" value="PHT75495"/>
    <property type="gene ID" value="T459_19017"/>
</dbReference>
<feature type="compositionally biased region" description="Low complexity" evidence="2">
    <location>
        <begin position="252"/>
        <end position="263"/>
    </location>
</feature>
<dbReference type="OMA" id="IEDNCWP"/>
<evidence type="ECO:0000256" key="1">
    <source>
        <dbReference type="ARBA" id="ARBA00022729"/>
    </source>
</evidence>
<keyword evidence="1" id="KW-0732">Signal</keyword>
<accession>A0A2G2Z0U8</accession>
<reference evidence="4 5" key="2">
    <citation type="journal article" date="2017" name="Genome Biol.">
        <title>New reference genome sequences of hot pepper reveal the massive evolution of plant disease-resistance genes by retroduplication.</title>
        <authorList>
            <person name="Kim S."/>
            <person name="Park J."/>
            <person name="Yeom S.I."/>
            <person name="Kim Y.M."/>
            <person name="Seo E."/>
            <person name="Kim K.T."/>
            <person name="Kim M.S."/>
            <person name="Lee J.M."/>
            <person name="Cheong K."/>
            <person name="Shin H.S."/>
            <person name="Kim S.B."/>
            <person name="Han K."/>
            <person name="Lee J."/>
            <person name="Park M."/>
            <person name="Lee H.A."/>
            <person name="Lee H.Y."/>
            <person name="Lee Y."/>
            <person name="Oh S."/>
            <person name="Lee J.H."/>
            <person name="Choi E."/>
            <person name="Choi E."/>
            <person name="Lee S.E."/>
            <person name="Jeon J."/>
            <person name="Kim H."/>
            <person name="Choi G."/>
            <person name="Song H."/>
            <person name="Lee J."/>
            <person name="Lee S.C."/>
            <person name="Kwon J.K."/>
            <person name="Lee H.Y."/>
            <person name="Koo N."/>
            <person name="Hong Y."/>
            <person name="Kim R.W."/>
            <person name="Kang W.H."/>
            <person name="Huh J.H."/>
            <person name="Kang B.C."/>
            <person name="Yang T.J."/>
            <person name="Lee Y.H."/>
            <person name="Bennetzen J.L."/>
            <person name="Choi D."/>
        </authorList>
    </citation>
    <scope>NUCLEOTIDE SEQUENCE [LARGE SCALE GENOMIC DNA]</scope>
    <source>
        <strain evidence="5">cv. CM334</strain>
    </source>
</reference>
<dbReference type="EMBL" id="AYRZ02000007">
    <property type="protein sequence ID" value="PHT75495.1"/>
    <property type="molecule type" value="Genomic_DNA"/>
</dbReference>
<name>A0A2G2Z0U8_CAPAN</name>
<dbReference type="GO" id="GO:0031982">
    <property type="term" value="C:vesicle"/>
    <property type="evidence" value="ECO:0000318"/>
    <property type="project" value="GO_Central"/>
</dbReference>
<protein>
    <recommendedName>
        <fullName evidence="3">Prolamin-like domain-containing protein</fullName>
    </recommendedName>
</protein>
<keyword evidence="5" id="KW-1185">Reference proteome</keyword>
<feature type="region of interest" description="Disordered" evidence="2">
    <location>
        <begin position="204"/>
        <end position="263"/>
    </location>
</feature>
<feature type="domain" description="Prolamin-like" evidence="3">
    <location>
        <begin position="134"/>
        <end position="206"/>
    </location>
</feature>
<reference evidence="4 5" key="1">
    <citation type="journal article" date="2014" name="Nat. Genet.">
        <title>Genome sequence of the hot pepper provides insights into the evolution of pungency in Capsicum species.</title>
        <authorList>
            <person name="Kim S."/>
            <person name="Park M."/>
            <person name="Yeom S.I."/>
            <person name="Kim Y.M."/>
            <person name="Lee J.M."/>
            <person name="Lee H.A."/>
            <person name="Seo E."/>
            <person name="Choi J."/>
            <person name="Cheong K."/>
            <person name="Kim K.T."/>
            <person name="Jung K."/>
            <person name="Lee G.W."/>
            <person name="Oh S.K."/>
            <person name="Bae C."/>
            <person name="Kim S.B."/>
            <person name="Lee H.Y."/>
            <person name="Kim S.Y."/>
            <person name="Kim M.S."/>
            <person name="Kang B.C."/>
            <person name="Jo Y.D."/>
            <person name="Yang H.B."/>
            <person name="Jeong H.J."/>
            <person name="Kang W.H."/>
            <person name="Kwon J.K."/>
            <person name="Shin C."/>
            <person name="Lim J.Y."/>
            <person name="Park J.H."/>
            <person name="Huh J.H."/>
            <person name="Kim J.S."/>
            <person name="Kim B.D."/>
            <person name="Cohen O."/>
            <person name="Paran I."/>
            <person name="Suh M.C."/>
            <person name="Lee S.B."/>
            <person name="Kim Y.K."/>
            <person name="Shin Y."/>
            <person name="Noh S.J."/>
            <person name="Park J."/>
            <person name="Seo Y.S."/>
            <person name="Kwon S.Y."/>
            <person name="Kim H.A."/>
            <person name="Park J.M."/>
            <person name="Kim H.J."/>
            <person name="Choi S.B."/>
            <person name="Bosland P.W."/>
            <person name="Reeves G."/>
            <person name="Jo S.H."/>
            <person name="Lee B.W."/>
            <person name="Cho H.T."/>
            <person name="Choi H.S."/>
            <person name="Lee M.S."/>
            <person name="Yu Y."/>
            <person name="Do Choi Y."/>
            <person name="Park B.S."/>
            <person name="van Deynze A."/>
            <person name="Ashrafi H."/>
            <person name="Hill T."/>
            <person name="Kim W.T."/>
            <person name="Pai H.S."/>
            <person name="Ahn H.K."/>
            <person name="Yeam I."/>
            <person name="Giovannoni J.J."/>
            <person name="Rose J.K."/>
            <person name="Sorensen I."/>
            <person name="Lee S.J."/>
            <person name="Kim R.W."/>
            <person name="Choi I.Y."/>
            <person name="Choi B.S."/>
            <person name="Lim J.S."/>
            <person name="Lee Y.H."/>
            <person name="Choi D."/>
        </authorList>
    </citation>
    <scope>NUCLEOTIDE SEQUENCE [LARGE SCALE GENOMIC DNA]</scope>
    <source>
        <strain evidence="5">cv. CM334</strain>
    </source>
</reference>
<dbReference type="PANTHER" id="PTHR31181">
    <property type="entry name" value="EGG CELL-SECRETED PROTEIN 1.4"/>
    <property type="match status" value="1"/>
</dbReference>
<dbReference type="STRING" id="4072.A0A2G2Z0U8"/>
<dbReference type="GO" id="GO:0005576">
    <property type="term" value="C:extracellular region"/>
    <property type="evidence" value="ECO:0000318"/>
    <property type="project" value="GO_Central"/>
</dbReference>
<organism evidence="4 5">
    <name type="scientific">Capsicum annuum</name>
    <name type="common">Capsicum pepper</name>
    <dbReference type="NCBI Taxonomy" id="4072"/>
    <lineage>
        <taxon>Eukaryota</taxon>
        <taxon>Viridiplantae</taxon>
        <taxon>Streptophyta</taxon>
        <taxon>Embryophyta</taxon>
        <taxon>Tracheophyta</taxon>
        <taxon>Spermatophyta</taxon>
        <taxon>Magnoliopsida</taxon>
        <taxon>eudicotyledons</taxon>
        <taxon>Gunneridae</taxon>
        <taxon>Pentapetalae</taxon>
        <taxon>asterids</taxon>
        <taxon>lamiids</taxon>
        <taxon>Solanales</taxon>
        <taxon>Solanaceae</taxon>
        <taxon>Solanoideae</taxon>
        <taxon>Capsiceae</taxon>
        <taxon>Capsicum</taxon>
    </lineage>
</organism>
<dbReference type="GO" id="GO:0080155">
    <property type="term" value="P:regulation of double fertilization forming a zygote and endosperm"/>
    <property type="evidence" value="ECO:0000318"/>
    <property type="project" value="GO_Central"/>
</dbReference>
<dbReference type="GO" id="GO:0009567">
    <property type="term" value="P:double fertilization forming a zygote and endosperm"/>
    <property type="evidence" value="ECO:0000318"/>
    <property type="project" value="GO_Central"/>
</dbReference>
<dbReference type="GO" id="GO:2000008">
    <property type="term" value="P:regulation of protein localization to cell surface"/>
    <property type="evidence" value="ECO:0000318"/>
    <property type="project" value="GO_Central"/>
</dbReference>
<dbReference type="AlphaFoldDB" id="A0A2G2Z0U8"/>
<dbReference type="Pfam" id="PF05617">
    <property type="entry name" value="Prolamin_like"/>
    <property type="match status" value="1"/>
</dbReference>
<dbReference type="InterPro" id="IPR008502">
    <property type="entry name" value="Prolamin-like"/>
</dbReference>
<gene>
    <name evidence="4" type="ORF">T459_19017</name>
</gene>
<dbReference type="PANTHER" id="PTHR31181:SF72">
    <property type="entry name" value="PROLAMIN-LIKE DOMAIN-CONTAINING PROTEIN"/>
    <property type="match status" value="1"/>
</dbReference>
<evidence type="ECO:0000313" key="5">
    <source>
        <dbReference type="Proteomes" id="UP000222542"/>
    </source>
</evidence>